<evidence type="ECO:0000313" key="1">
    <source>
        <dbReference type="EMBL" id="MCX8526427.1"/>
    </source>
</evidence>
<dbReference type="Proteomes" id="UP001073122">
    <property type="component" value="Unassembled WGS sequence"/>
</dbReference>
<keyword evidence="1" id="KW-0808">Transferase</keyword>
<evidence type="ECO:0000313" key="2">
    <source>
        <dbReference type="Proteomes" id="UP001073122"/>
    </source>
</evidence>
<reference evidence="1" key="1">
    <citation type="submission" date="2022-10" db="EMBL/GenBank/DDBJ databases">
        <title>Chryseobacterium sp. nov., a novel bacterial species.</title>
        <authorList>
            <person name="Cao Y."/>
        </authorList>
    </citation>
    <scope>NUCLEOTIDE SEQUENCE</scope>
    <source>
        <strain evidence="1">CCTCC AB2015118</strain>
    </source>
</reference>
<gene>
    <name evidence="1" type="ORF">OF897_21140</name>
</gene>
<dbReference type="EC" id="2.4.-.-" evidence="1"/>
<dbReference type="SUPFAM" id="SSF53756">
    <property type="entry name" value="UDP-Glycosyltransferase/glycogen phosphorylase"/>
    <property type="match status" value="1"/>
</dbReference>
<comment type="caution">
    <text evidence="1">The sequence shown here is derived from an EMBL/GenBank/DDBJ whole genome shotgun (WGS) entry which is preliminary data.</text>
</comment>
<dbReference type="EMBL" id="JAOVZW010000034">
    <property type="protein sequence ID" value="MCX8526427.1"/>
    <property type="molecule type" value="Genomic_DNA"/>
</dbReference>
<keyword evidence="2" id="KW-1185">Reference proteome</keyword>
<dbReference type="Gene3D" id="3.40.50.2000">
    <property type="entry name" value="Glycogen Phosphorylase B"/>
    <property type="match status" value="1"/>
</dbReference>
<dbReference type="RefSeq" id="WP_267267655.1">
    <property type="nucleotide sequence ID" value="NZ_JAOVZW010000034.1"/>
</dbReference>
<dbReference type="Gene3D" id="3.40.50.11010">
    <property type="match status" value="1"/>
</dbReference>
<proteinExistence type="predicted"/>
<name>A0ABT3XXM5_9FLAO</name>
<keyword evidence="1" id="KW-0328">Glycosyltransferase</keyword>
<dbReference type="Pfam" id="PF13692">
    <property type="entry name" value="Glyco_trans_1_4"/>
    <property type="match status" value="1"/>
</dbReference>
<organism evidence="1 2">
    <name type="scientific">Chryseobacterium formosus</name>
    <dbReference type="NCBI Taxonomy" id="1537363"/>
    <lineage>
        <taxon>Bacteria</taxon>
        <taxon>Pseudomonadati</taxon>
        <taxon>Bacteroidota</taxon>
        <taxon>Flavobacteriia</taxon>
        <taxon>Flavobacteriales</taxon>
        <taxon>Weeksellaceae</taxon>
        <taxon>Chryseobacterium group</taxon>
        <taxon>Chryseobacterium</taxon>
    </lineage>
</organism>
<accession>A0ABT3XXM5</accession>
<sequence>MKYLLCFSHLSWNFVYQRPQHLLTRFSKHYQVFYFEEPKIGDSDRYIVNVQDGVYIVELLITRHDEAMNGKIRNLIDQLLKEYDIKNYVNWYYTPMALQFTDHLNPEKVIYDSMDELSAFRFAPPQLLELEEELFKKADVVFTGGNSLYQAKKNRHHNIHAMPSSIDKAHFGKARDVQQEPQDQKSIGYPRLGFFGVVDERFDIELLRDVSAQRPDWQFVIIGPIVKISPDDLPQAPNIHYLGPKTYTELPLYIANWDIALILFALNESTEFISPTKTPEYLAAGKPVISTAIKDVVYPYGNAGLVQIIDDSESFISAAEDIFADTERDHWLRTVDHFLENDSWDNTFSKMNSLINEIKMNQVEVTNTKKQINHV</sequence>
<protein>
    <submittedName>
        <fullName evidence="1">Glycosyltransferase</fullName>
        <ecNumber evidence="1">2.4.-.-</ecNumber>
    </submittedName>
</protein>
<dbReference type="GO" id="GO:0016757">
    <property type="term" value="F:glycosyltransferase activity"/>
    <property type="evidence" value="ECO:0007669"/>
    <property type="project" value="UniProtKB-KW"/>
</dbReference>
<dbReference type="PANTHER" id="PTHR12526:SF630">
    <property type="entry name" value="GLYCOSYLTRANSFERASE"/>
    <property type="match status" value="1"/>
</dbReference>
<dbReference type="PANTHER" id="PTHR12526">
    <property type="entry name" value="GLYCOSYLTRANSFERASE"/>
    <property type="match status" value="1"/>
</dbReference>